<keyword evidence="1" id="KW-0472">Membrane</keyword>
<feature type="transmembrane region" description="Helical" evidence="1">
    <location>
        <begin position="51"/>
        <end position="70"/>
    </location>
</feature>
<feature type="transmembrane region" description="Helical" evidence="1">
    <location>
        <begin position="82"/>
        <end position="102"/>
    </location>
</feature>
<sequence length="108" mass="12235">MKIGGYTCHQMYERSFSYRGYQFPVCARCTGILIGQIIGIILISLGFRIGFLWSLALILPMVIDGLIQLVKIIESNNIRRLITGFVSGIGYMYLLFNTIAIIKHLVFN</sequence>
<evidence type="ECO:0000313" key="2">
    <source>
        <dbReference type="EMBL" id="MDC4242504.1"/>
    </source>
</evidence>
<reference evidence="2" key="1">
    <citation type="submission" date="2022-05" db="EMBL/GenBank/DDBJ databases">
        <title>Draft genome sequence of Clostridium tertium strain CP3 isolated from Peru.</title>
        <authorList>
            <person name="Hurtado R."/>
            <person name="Lima L."/>
            <person name="Sousa T."/>
            <person name="Jaiswal A.K."/>
            <person name="Tiwari S."/>
            <person name="Maturrano L."/>
            <person name="Brenig B."/>
            <person name="Azevedo V."/>
        </authorList>
    </citation>
    <scope>NUCLEOTIDE SEQUENCE</scope>
    <source>
        <strain evidence="2">CP3</strain>
    </source>
</reference>
<comment type="caution">
    <text evidence="2">The sequence shown here is derived from an EMBL/GenBank/DDBJ whole genome shotgun (WGS) entry which is preliminary data.</text>
</comment>
<keyword evidence="1" id="KW-0812">Transmembrane</keyword>
<evidence type="ECO:0000313" key="3">
    <source>
        <dbReference type="Proteomes" id="UP001141183"/>
    </source>
</evidence>
<dbReference type="InterPro" id="IPR019206">
    <property type="entry name" value="DUF2085_TM"/>
</dbReference>
<feature type="transmembrane region" description="Helical" evidence="1">
    <location>
        <begin position="21"/>
        <end position="45"/>
    </location>
</feature>
<keyword evidence="1" id="KW-1133">Transmembrane helix</keyword>
<organism evidence="2 3">
    <name type="scientific">Clostridium tertium</name>
    <dbReference type="NCBI Taxonomy" id="1559"/>
    <lineage>
        <taxon>Bacteria</taxon>
        <taxon>Bacillati</taxon>
        <taxon>Bacillota</taxon>
        <taxon>Clostridia</taxon>
        <taxon>Eubacteriales</taxon>
        <taxon>Clostridiaceae</taxon>
        <taxon>Clostridium</taxon>
    </lineage>
</organism>
<dbReference type="EMBL" id="JAMRYU010000036">
    <property type="protein sequence ID" value="MDC4242504.1"/>
    <property type="molecule type" value="Genomic_DNA"/>
</dbReference>
<protein>
    <submittedName>
        <fullName evidence="2">DUF2085 domain-containing protein</fullName>
    </submittedName>
</protein>
<evidence type="ECO:0000256" key="1">
    <source>
        <dbReference type="SAM" id="Phobius"/>
    </source>
</evidence>
<accession>A0A9X3XQW3</accession>
<gene>
    <name evidence="2" type="ORF">NE398_20440</name>
</gene>
<dbReference type="AlphaFoldDB" id="A0A9X3XQW3"/>
<dbReference type="Proteomes" id="UP001141183">
    <property type="component" value="Unassembled WGS sequence"/>
</dbReference>
<dbReference type="Pfam" id="PF09858">
    <property type="entry name" value="DUF2085"/>
    <property type="match status" value="1"/>
</dbReference>
<name>A0A9X3XQW3_9CLOT</name>
<proteinExistence type="predicted"/>
<keyword evidence="3" id="KW-1185">Reference proteome</keyword>